<dbReference type="GO" id="GO:1990904">
    <property type="term" value="C:ribonucleoprotein complex"/>
    <property type="evidence" value="ECO:0007669"/>
    <property type="project" value="UniProtKB-KW"/>
</dbReference>
<evidence type="ECO:0008006" key="6">
    <source>
        <dbReference type="Google" id="ProtNLM"/>
    </source>
</evidence>
<dbReference type="GO" id="GO:0005840">
    <property type="term" value="C:ribosome"/>
    <property type="evidence" value="ECO:0007669"/>
    <property type="project" value="UniProtKB-KW"/>
</dbReference>
<organism evidence="4 5">
    <name type="scientific">Coemansia reversa (strain ATCC 12441 / NRRL 1564)</name>
    <dbReference type="NCBI Taxonomy" id="763665"/>
    <lineage>
        <taxon>Eukaryota</taxon>
        <taxon>Fungi</taxon>
        <taxon>Fungi incertae sedis</taxon>
        <taxon>Zoopagomycota</taxon>
        <taxon>Kickxellomycotina</taxon>
        <taxon>Kickxellomycetes</taxon>
        <taxon>Kickxellales</taxon>
        <taxon>Kickxellaceae</taxon>
        <taxon>Coemansia</taxon>
    </lineage>
</organism>
<reference evidence="4 5" key="1">
    <citation type="journal article" date="2015" name="Genome Biol. Evol.">
        <title>Phylogenomic analyses indicate that early fungi evolved digesting cell walls of algal ancestors of land plants.</title>
        <authorList>
            <person name="Chang Y."/>
            <person name="Wang S."/>
            <person name="Sekimoto S."/>
            <person name="Aerts A.L."/>
            <person name="Choi C."/>
            <person name="Clum A."/>
            <person name="LaButti K.M."/>
            <person name="Lindquist E.A."/>
            <person name="Yee Ngan C."/>
            <person name="Ohm R.A."/>
            <person name="Salamov A.A."/>
            <person name="Grigoriev I.V."/>
            <person name="Spatafora J.W."/>
            <person name="Berbee M.L."/>
        </authorList>
    </citation>
    <scope>NUCLEOTIDE SEQUENCE [LARGE SCALE GENOMIC DNA]</scope>
    <source>
        <strain evidence="4 5">NRRL 1564</strain>
    </source>
</reference>
<evidence type="ECO:0000313" key="5">
    <source>
        <dbReference type="Proteomes" id="UP000242474"/>
    </source>
</evidence>
<dbReference type="InterPro" id="IPR047865">
    <property type="entry name" value="Ribosomal_uL10_bac_type"/>
</dbReference>
<dbReference type="PANTHER" id="PTHR11560">
    <property type="entry name" value="39S RIBOSOMAL PROTEIN L10, MITOCHONDRIAL"/>
    <property type="match status" value="1"/>
</dbReference>
<comment type="similarity">
    <text evidence="1">Belongs to the universal ribosomal protein uL10 family.</text>
</comment>
<sequence length="241" mass="27268">MLARVPGALQRALFQSRGAFARRTLSSSRIHYEEQVNQHLSAQKLDRSAAPKTLTTYKKPFAARKQYLFREYDRHFAQSPAVIIVQHYNLSGAEQTEQRNNLKVQAQGARLMIARSKMVQAVLRDTRYENMSQLFSGPSAFIFWDQDVPDPLMAMRQAMETLQRQRKIVVVGAVFGDVLLNTAMLKDFVNLPSIDQLRAQLLGAIQYPAQKLTAVLQRVPQRLVGVLEQKAQGESGKPNSE</sequence>
<dbReference type="InterPro" id="IPR001790">
    <property type="entry name" value="Ribosomal_uL10"/>
</dbReference>
<dbReference type="SUPFAM" id="SSF160369">
    <property type="entry name" value="Ribosomal protein L10-like"/>
    <property type="match status" value="1"/>
</dbReference>
<keyword evidence="5" id="KW-1185">Reference proteome</keyword>
<evidence type="ECO:0000256" key="1">
    <source>
        <dbReference type="ARBA" id="ARBA00008889"/>
    </source>
</evidence>
<keyword evidence="2" id="KW-0689">Ribosomal protein</keyword>
<accession>A0A2G5B9U5</accession>
<name>A0A2G5B9U5_COERN</name>
<dbReference type="STRING" id="763665.A0A2G5B9U5"/>
<dbReference type="Proteomes" id="UP000242474">
    <property type="component" value="Unassembled WGS sequence"/>
</dbReference>
<protein>
    <recommendedName>
        <fullName evidence="6">Ribosomal protein L10</fullName>
    </recommendedName>
</protein>
<dbReference type="Pfam" id="PF00466">
    <property type="entry name" value="Ribosomal_L10"/>
    <property type="match status" value="1"/>
</dbReference>
<dbReference type="Gene3D" id="3.30.70.1730">
    <property type="match status" value="1"/>
</dbReference>
<dbReference type="Gene3D" id="6.10.250.290">
    <property type="match status" value="1"/>
</dbReference>
<dbReference type="EMBL" id="KZ303504">
    <property type="protein sequence ID" value="PIA15788.1"/>
    <property type="molecule type" value="Genomic_DNA"/>
</dbReference>
<dbReference type="CDD" id="cd05797">
    <property type="entry name" value="Ribosomal_L10"/>
    <property type="match status" value="1"/>
</dbReference>
<dbReference type="InterPro" id="IPR043141">
    <property type="entry name" value="Ribosomal_uL10-like_sf"/>
</dbReference>
<evidence type="ECO:0000256" key="3">
    <source>
        <dbReference type="ARBA" id="ARBA00023274"/>
    </source>
</evidence>
<evidence type="ECO:0000256" key="2">
    <source>
        <dbReference type="ARBA" id="ARBA00022980"/>
    </source>
</evidence>
<keyword evidence="3" id="KW-0687">Ribonucleoprotein</keyword>
<gene>
    <name evidence="4" type="ORF">COEREDRAFT_63623</name>
</gene>
<proteinExistence type="inferred from homology"/>
<dbReference type="AlphaFoldDB" id="A0A2G5B9U5"/>
<dbReference type="OrthoDB" id="360689at2759"/>
<evidence type="ECO:0000313" key="4">
    <source>
        <dbReference type="EMBL" id="PIA15788.1"/>
    </source>
</evidence>